<dbReference type="Gene3D" id="1.10.10.60">
    <property type="entry name" value="Homeodomain-like"/>
    <property type="match status" value="1"/>
</dbReference>
<reference evidence="2 3" key="1">
    <citation type="submission" date="2018-06" db="EMBL/GenBank/DDBJ databases">
        <authorList>
            <consortium name="Pathogen Informatics"/>
            <person name="Doyle S."/>
        </authorList>
    </citation>
    <scope>NUCLEOTIDE SEQUENCE [LARGE SCALE GENOMIC DNA]</scope>
    <source>
        <strain evidence="2 3">NCTC11546</strain>
    </source>
</reference>
<accession>A0A2X2TI07</accession>
<feature type="domain" description="HTH araC/xylS-type" evidence="1">
    <location>
        <begin position="251"/>
        <end position="274"/>
    </location>
</feature>
<gene>
    <name evidence="2" type="ORF">NCTC11546_00481</name>
</gene>
<name>A0A2X2TI07_CAPOC</name>
<dbReference type="InterPro" id="IPR046532">
    <property type="entry name" value="DUF6597"/>
</dbReference>
<dbReference type="GO" id="GO:0003700">
    <property type="term" value="F:DNA-binding transcription factor activity"/>
    <property type="evidence" value="ECO:0007669"/>
    <property type="project" value="InterPro"/>
</dbReference>
<sequence>MANYLYFCTLSIANNVLSLRSYYHPMQSVIPAEEKEVTYTEFLPCEALRPFIYCYWELKSPPRNMPFFYRVVADGCIDLFFDCNNPQMSSLMGYCNTYVEFPITGAFHYVGVRFLPSVFPLLFGQDAFEISAQEIPLREVVPALATFIAEQLETPFSLATIAQRLDNYFLRHLSQRPLQMDKRFFSALLQILQSKGSIHISELDTGISTRQLRRLFDYYIGDSPKTFSNIVRFQHILSAKAYHNHSFLDTYYDQAHFIKSFKTFYGDTPSKVLG</sequence>
<dbReference type="PROSITE" id="PS01124">
    <property type="entry name" value="HTH_ARAC_FAMILY_2"/>
    <property type="match status" value="1"/>
</dbReference>
<dbReference type="Proteomes" id="UP000249891">
    <property type="component" value="Unassembled WGS sequence"/>
</dbReference>
<protein>
    <submittedName>
        <fullName evidence="2">Helix-turn-helix domain</fullName>
    </submittedName>
</protein>
<evidence type="ECO:0000259" key="1">
    <source>
        <dbReference type="PROSITE" id="PS01124"/>
    </source>
</evidence>
<dbReference type="InterPro" id="IPR018060">
    <property type="entry name" value="HTH_AraC"/>
</dbReference>
<organism evidence="2 3">
    <name type="scientific">Capnocytophaga ochracea</name>
    <dbReference type="NCBI Taxonomy" id="1018"/>
    <lineage>
        <taxon>Bacteria</taxon>
        <taxon>Pseudomonadati</taxon>
        <taxon>Bacteroidota</taxon>
        <taxon>Flavobacteriia</taxon>
        <taxon>Flavobacteriales</taxon>
        <taxon>Flavobacteriaceae</taxon>
        <taxon>Capnocytophaga</taxon>
    </lineage>
</organism>
<evidence type="ECO:0000313" key="2">
    <source>
        <dbReference type="EMBL" id="SQA77279.1"/>
    </source>
</evidence>
<dbReference type="EMBL" id="UARG01000017">
    <property type="protein sequence ID" value="SQA77279.1"/>
    <property type="molecule type" value="Genomic_DNA"/>
</dbReference>
<dbReference type="AlphaFoldDB" id="A0A2X2TI07"/>
<dbReference type="GO" id="GO:0043565">
    <property type="term" value="F:sequence-specific DNA binding"/>
    <property type="evidence" value="ECO:0007669"/>
    <property type="project" value="InterPro"/>
</dbReference>
<evidence type="ECO:0000313" key="3">
    <source>
        <dbReference type="Proteomes" id="UP000249891"/>
    </source>
</evidence>
<dbReference type="Pfam" id="PF20240">
    <property type="entry name" value="DUF6597"/>
    <property type="match status" value="1"/>
</dbReference>
<proteinExistence type="predicted"/>